<proteinExistence type="predicted"/>
<dbReference type="InParanoid" id="A0A0P0WK88"/>
<gene>
    <name evidence="1" type="ordered locus">Os05g0294850</name>
    <name evidence="1" type="ORF">OSNPB_050294850</name>
</gene>
<evidence type="ECO:0000313" key="1">
    <source>
        <dbReference type="EMBL" id="BAS93179.1"/>
    </source>
</evidence>
<dbReference type="AlphaFoldDB" id="A0A0P0WK88"/>
<evidence type="ECO:0000313" key="2">
    <source>
        <dbReference type="Proteomes" id="UP000059680"/>
    </source>
</evidence>
<reference evidence="1 2" key="2">
    <citation type="journal article" date="2013" name="Plant Cell Physiol.">
        <title>Rice Annotation Project Database (RAP-DB): an integrative and interactive database for rice genomics.</title>
        <authorList>
            <person name="Sakai H."/>
            <person name="Lee S.S."/>
            <person name="Tanaka T."/>
            <person name="Numa H."/>
            <person name="Kim J."/>
            <person name="Kawahara Y."/>
            <person name="Wakimoto H."/>
            <person name="Yang C.C."/>
            <person name="Iwamoto M."/>
            <person name="Abe T."/>
            <person name="Yamada Y."/>
            <person name="Muto A."/>
            <person name="Inokuchi H."/>
            <person name="Ikemura T."/>
            <person name="Matsumoto T."/>
            <person name="Sasaki T."/>
            <person name="Itoh T."/>
        </authorList>
    </citation>
    <scope>NUCLEOTIDE SEQUENCE [LARGE SCALE GENOMIC DNA]</scope>
    <source>
        <strain evidence="2">cv. Nipponbare</strain>
    </source>
</reference>
<reference evidence="1 2" key="3">
    <citation type="journal article" date="2013" name="Rice">
        <title>Improvement of the Oryza sativa Nipponbare reference genome using next generation sequence and optical map data.</title>
        <authorList>
            <person name="Kawahara Y."/>
            <person name="de la Bastide M."/>
            <person name="Hamilton J.P."/>
            <person name="Kanamori H."/>
            <person name="McCombie W.R."/>
            <person name="Ouyang S."/>
            <person name="Schwartz D.C."/>
            <person name="Tanaka T."/>
            <person name="Wu J."/>
            <person name="Zhou S."/>
            <person name="Childs K.L."/>
            <person name="Davidson R.M."/>
            <person name="Lin H."/>
            <person name="Quesada-Ocampo L."/>
            <person name="Vaillancourt B."/>
            <person name="Sakai H."/>
            <person name="Lee S.S."/>
            <person name="Kim J."/>
            <person name="Numa H."/>
            <person name="Itoh T."/>
            <person name="Buell C.R."/>
            <person name="Matsumoto T."/>
        </authorList>
    </citation>
    <scope>NUCLEOTIDE SEQUENCE [LARGE SCALE GENOMIC DNA]</scope>
    <source>
        <strain evidence="2">cv. Nipponbare</strain>
    </source>
</reference>
<sequence length="97" mass="10457">MEDAGTERWCWKRCTSGSFPAVVVPVPTASGDDRGAASGLRRLCDSYVWPREIPCKAALTGALHQPAFITAMADSYRPTSLGSSLYTESRPPLPLSL</sequence>
<accession>A0A0P0WK88</accession>
<reference evidence="2" key="1">
    <citation type="journal article" date="2005" name="Nature">
        <title>The map-based sequence of the rice genome.</title>
        <authorList>
            <consortium name="International rice genome sequencing project (IRGSP)"/>
            <person name="Matsumoto T."/>
            <person name="Wu J."/>
            <person name="Kanamori H."/>
            <person name="Katayose Y."/>
            <person name="Fujisawa M."/>
            <person name="Namiki N."/>
            <person name="Mizuno H."/>
            <person name="Yamamoto K."/>
            <person name="Antonio B.A."/>
            <person name="Baba T."/>
            <person name="Sakata K."/>
            <person name="Nagamura Y."/>
            <person name="Aoki H."/>
            <person name="Arikawa K."/>
            <person name="Arita K."/>
            <person name="Bito T."/>
            <person name="Chiden Y."/>
            <person name="Fujitsuka N."/>
            <person name="Fukunaka R."/>
            <person name="Hamada M."/>
            <person name="Harada C."/>
            <person name="Hayashi A."/>
            <person name="Hijishita S."/>
            <person name="Honda M."/>
            <person name="Hosokawa S."/>
            <person name="Ichikawa Y."/>
            <person name="Idonuma A."/>
            <person name="Iijima M."/>
            <person name="Ikeda M."/>
            <person name="Ikeno M."/>
            <person name="Ito K."/>
            <person name="Ito S."/>
            <person name="Ito T."/>
            <person name="Ito Y."/>
            <person name="Ito Y."/>
            <person name="Iwabuchi A."/>
            <person name="Kamiya K."/>
            <person name="Karasawa W."/>
            <person name="Kurita K."/>
            <person name="Katagiri S."/>
            <person name="Kikuta A."/>
            <person name="Kobayashi H."/>
            <person name="Kobayashi N."/>
            <person name="Machita K."/>
            <person name="Maehara T."/>
            <person name="Masukawa M."/>
            <person name="Mizubayashi T."/>
            <person name="Mukai Y."/>
            <person name="Nagasaki H."/>
            <person name="Nagata Y."/>
            <person name="Naito S."/>
            <person name="Nakashima M."/>
            <person name="Nakama Y."/>
            <person name="Nakamichi Y."/>
            <person name="Nakamura M."/>
            <person name="Meguro A."/>
            <person name="Negishi M."/>
            <person name="Ohta I."/>
            <person name="Ohta T."/>
            <person name="Okamoto M."/>
            <person name="Ono N."/>
            <person name="Saji S."/>
            <person name="Sakaguchi M."/>
            <person name="Sakai K."/>
            <person name="Shibata M."/>
            <person name="Shimokawa T."/>
            <person name="Song J."/>
            <person name="Takazaki Y."/>
            <person name="Terasawa K."/>
            <person name="Tsugane M."/>
            <person name="Tsuji K."/>
            <person name="Ueda S."/>
            <person name="Waki K."/>
            <person name="Yamagata H."/>
            <person name="Yamamoto M."/>
            <person name="Yamamoto S."/>
            <person name="Yamane H."/>
            <person name="Yoshiki S."/>
            <person name="Yoshihara R."/>
            <person name="Yukawa K."/>
            <person name="Zhong H."/>
            <person name="Yano M."/>
            <person name="Yuan Q."/>
            <person name="Ouyang S."/>
            <person name="Liu J."/>
            <person name="Jones K.M."/>
            <person name="Gansberger K."/>
            <person name="Moffat K."/>
            <person name="Hill J."/>
            <person name="Bera J."/>
            <person name="Fadrosh D."/>
            <person name="Jin S."/>
            <person name="Johri S."/>
            <person name="Kim M."/>
            <person name="Overton L."/>
            <person name="Reardon M."/>
            <person name="Tsitrin T."/>
            <person name="Vuong H."/>
            <person name="Weaver B."/>
            <person name="Ciecko A."/>
            <person name="Tallon L."/>
            <person name="Jackson J."/>
            <person name="Pai G."/>
            <person name="Aken S.V."/>
            <person name="Utterback T."/>
            <person name="Reidmuller S."/>
            <person name="Feldblyum T."/>
            <person name="Hsiao J."/>
            <person name="Zismann V."/>
            <person name="Iobst S."/>
            <person name="de Vazeille A.R."/>
            <person name="Buell C.R."/>
            <person name="Ying K."/>
            <person name="Li Y."/>
            <person name="Lu T."/>
            <person name="Huang Y."/>
            <person name="Zhao Q."/>
            <person name="Feng Q."/>
            <person name="Zhang L."/>
            <person name="Zhu J."/>
            <person name="Weng Q."/>
            <person name="Mu J."/>
            <person name="Lu Y."/>
            <person name="Fan D."/>
            <person name="Liu Y."/>
            <person name="Guan J."/>
            <person name="Zhang Y."/>
            <person name="Yu S."/>
            <person name="Liu X."/>
            <person name="Zhang Y."/>
            <person name="Hong G."/>
            <person name="Han B."/>
            <person name="Choisne N."/>
            <person name="Demange N."/>
            <person name="Orjeda G."/>
            <person name="Samain S."/>
            <person name="Cattolico L."/>
            <person name="Pelletier E."/>
            <person name="Couloux A."/>
            <person name="Segurens B."/>
            <person name="Wincker P."/>
            <person name="D'Hont A."/>
            <person name="Scarpelli C."/>
            <person name="Weissenbach J."/>
            <person name="Salanoubat M."/>
            <person name="Quetier F."/>
            <person name="Yu Y."/>
            <person name="Kim H.R."/>
            <person name="Rambo T."/>
            <person name="Currie J."/>
            <person name="Collura K."/>
            <person name="Luo M."/>
            <person name="Yang T."/>
            <person name="Ammiraju J.S.S."/>
            <person name="Engler F."/>
            <person name="Soderlund C."/>
            <person name="Wing R.A."/>
            <person name="Palmer L.E."/>
            <person name="de la Bastide M."/>
            <person name="Spiegel L."/>
            <person name="Nascimento L."/>
            <person name="Zutavern T."/>
            <person name="O'Shaughnessy A."/>
            <person name="Dike S."/>
            <person name="Dedhia N."/>
            <person name="Preston R."/>
            <person name="Balija V."/>
            <person name="McCombie W.R."/>
            <person name="Chow T."/>
            <person name="Chen H."/>
            <person name="Chung M."/>
            <person name="Chen C."/>
            <person name="Shaw J."/>
            <person name="Wu H."/>
            <person name="Hsiao K."/>
            <person name="Chao Y."/>
            <person name="Chu M."/>
            <person name="Cheng C."/>
            <person name="Hour A."/>
            <person name="Lee P."/>
            <person name="Lin S."/>
            <person name="Lin Y."/>
            <person name="Liou J."/>
            <person name="Liu S."/>
            <person name="Hsing Y."/>
            <person name="Raghuvanshi S."/>
            <person name="Mohanty A."/>
            <person name="Bharti A.K."/>
            <person name="Gaur A."/>
            <person name="Gupta V."/>
            <person name="Kumar D."/>
            <person name="Ravi V."/>
            <person name="Vij S."/>
            <person name="Kapur A."/>
            <person name="Khurana P."/>
            <person name="Khurana P."/>
            <person name="Khurana J.P."/>
            <person name="Tyagi A.K."/>
            <person name="Gaikwad K."/>
            <person name="Singh A."/>
            <person name="Dalal V."/>
            <person name="Srivastava S."/>
            <person name="Dixit A."/>
            <person name="Pal A.K."/>
            <person name="Ghazi I.A."/>
            <person name="Yadav M."/>
            <person name="Pandit A."/>
            <person name="Bhargava A."/>
            <person name="Sureshbabu K."/>
            <person name="Batra K."/>
            <person name="Sharma T.R."/>
            <person name="Mohapatra T."/>
            <person name="Singh N.K."/>
            <person name="Messing J."/>
            <person name="Nelson A.B."/>
            <person name="Fuks G."/>
            <person name="Kavchok S."/>
            <person name="Keizer G."/>
            <person name="Linton E."/>
            <person name="Llaca V."/>
            <person name="Song R."/>
            <person name="Tanyolac B."/>
            <person name="Young S."/>
            <person name="Ho-Il K."/>
            <person name="Hahn J.H."/>
            <person name="Sangsakoo G."/>
            <person name="Vanavichit A."/>
            <person name="de Mattos Luiz.A.T."/>
            <person name="Zimmer P.D."/>
            <person name="Malone G."/>
            <person name="Dellagostin O."/>
            <person name="de Oliveira A.C."/>
            <person name="Bevan M."/>
            <person name="Bancroft I."/>
            <person name="Minx P."/>
            <person name="Cordum H."/>
            <person name="Wilson R."/>
            <person name="Cheng Z."/>
            <person name="Jin W."/>
            <person name="Jiang J."/>
            <person name="Leong S.A."/>
            <person name="Iwama H."/>
            <person name="Gojobori T."/>
            <person name="Itoh T."/>
            <person name="Niimura Y."/>
            <person name="Fujii Y."/>
            <person name="Habara T."/>
            <person name="Sakai H."/>
            <person name="Sato Y."/>
            <person name="Wilson G."/>
            <person name="Kumar K."/>
            <person name="McCouch S."/>
            <person name="Juretic N."/>
            <person name="Hoen D."/>
            <person name="Wright S."/>
            <person name="Bruskiewich R."/>
            <person name="Bureau T."/>
            <person name="Miyao A."/>
            <person name="Hirochika H."/>
            <person name="Nishikawa T."/>
            <person name="Kadowaki K."/>
            <person name="Sugiura M."/>
            <person name="Burr B."/>
            <person name="Sasaki T."/>
        </authorList>
    </citation>
    <scope>NUCLEOTIDE SEQUENCE [LARGE SCALE GENOMIC DNA]</scope>
    <source>
        <strain evidence="2">cv. Nipponbare</strain>
    </source>
</reference>
<keyword evidence="2" id="KW-1185">Reference proteome</keyword>
<dbReference type="PaxDb" id="39947-A0A0P0WK88"/>
<name>A0A0P0WK88_ORYSJ</name>
<organism evidence="1 2">
    <name type="scientific">Oryza sativa subsp. japonica</name>
    <name type="common">Rice</name>
    <dbReference type="NCBI Taxonomy" id="39947"/>
    <lineage>
        <taxon>Eukaryota</taxon>
        <taxon>Viridiplantae</taxon>
        <taxon>Streptophyta</taxon>
        <taxon>Embryophyta</taxon>
        <taxon>Tracheophyta</taxon>
        <taxon>Spermatophyta</taxon>
        <taxon>Magnoliopsida</taxon>
        <taxon>Liliopsida</taxon>
        <taxon>Poales</taxon>
        <taxon>Poaceae</taxon>
        <taxon>BOP clade</taxon>
        <taxon>Oryzoideae</taxon>
        <taxon>Oryzeae</taxon>
        <taxon>Oryzinae</taxon>
        <taxon>Oryza</taxon>
        <taxon>Oryza sativa</taxon>
    </lineage>
</organism>
<protein>
    <submittedName>
        <fullName evidence="1">Os05g0294850 protein</fullName>
    </submittedName>
</protein>
<dbReference type="EMBL" id="AP014961">
    <property type="protein sequence ID" value="BAS93179.1"/>
    <property type="molecule type" value="Genomic_DNA"/>
</dbReference>
<dbReference type="Proteomes" id="UP000059680">
    <property type="component" value="Chromosome 5"/>
</dbReference>